<dbReference type="PANTHER" id="PTHR43833">
    <property type="entry name" value="POTASSIUM CHANNEL PROTEIN 2-RELATED-RELATED"/>
    <property type="match status" value="1"/>
</dbReference>
<dbReference type="PANTHER" id="PTHR43833:SF9">
    <property type="entry name" value="POTASSIUM CHANNEL PROTEIN YUGO-RELATED"/>
    <property type="match status" value="1"/>
</dbReference>
<name>A0A8D5JIF5_9BACT</name>
<dbReference type="GO" id="GO:0008324">
    <property type="term" value="F:monoatomic cation transmembrane transporter activity"/>
    <property type="evidence" value="ECO:0007669"/>
    <property type="project" value="InterPro"/>
</dbReference>
<feature type="transmembrane region" description="Helical" evidence="1">
    <location>
        <begin position="90"/>
        <end position="114"/>
    </location>
</feature>
<dbReference type="InterPro" id="IPR006037">
    <property type="entry name" value="RCK_C"/>
</dbReference>
<dbReference type="KEGG" id="dbk:DGMP_33220"/>
<dbReference type="Pfam" id="PF02254">
    <property type="entry name" value="TrkA_N"/>
    <property type="match status" value="1"/>
</dbReference>
<evidence type="ECO:0000313" key="4">
    <source>
        <dbReference type="EMBL" id="BCL62629.1"/>
    </source>
</evidence>
<gene>
    <name evidence="4" type="ORF">DGMP_33220</name>
</gene>
<dbReference type="InterPro" id="IPR003148">
    <property type="entry name" value="RCK_N"/>
</dbReference>
<dbReference type="InterPro" id="IPR050721">
    <property type="entry name" value="Trk_Ktr_HKT_K-transport"/>
</dbReference>
<reference evidence="4" key="1">
    <citation type="submission" date="2020-09" db="EMBL/GenBank/DDBJ databases">
        <title>Desulfogranum mesoprofundum gen. nov., sp. nov., a novel mesophilic, sulfate-reducing chemolithoautotroph isolated from a deep-sea hydrothermal vent chimney in the Suiyo Seamount.</title>
        <authorList>
            <person name="Hashimoto Y."/>
            <person name="Nakagawa S."/>
        </authorList>
    </citation>
    <scope>NUCLEOTIDE SEQUENCE</scope>
    <source>
        <strain evidence="4">KT2</strain>
    </source>
</reference>
<evidence type="ECO:0000259" key="2">
    <source>
        <dbReference type="PROSITE" id="PS51201"/>
    </source>
</evidence>
<feature type="transmembrane region" description="Helical" evidence="1">
    <location>
        <begin position="37"/>
        <end position="55"/>
    </location>
</feature>
<feature type="domain" description="RCK N-terminal" evidence="2">
    <location>
        <begin position="135"/>
        <end position="252"/>
    </location>
</feature>
<feature type="transmembrane region" description="Helical" evidence="1">
    <location>
        <begin position="61"/>
        <end position="78"/>
    </location>
</feature>
<dbReference type="Proteomes" id="UP000826725">
    <property type="component" value="Chromosome"/>
</dbReference>
<feature type="domain" description="RCK C-terminal" evidence="3">
    <location>
        <begin position="275"/>
        <end position="359"/>
    </location>
</feature>
<sequence>MAWQPSFMVKTDFAEKTPHQTRNFTGMMNLDYSKLKISLFFLLATIAFGTVGYVMVEDMPFFEAFYMTLITISTVGFSEVRPLSPMGRGITIIIIVCGISLLTYTLGQVARIFVEGELRKILGRRKLEKQIAALKDHYIVCGYGRIGSIIVQELKLAGIPLVVIEQNPEQIEVLEAEDILYLNLDATSDEALVEAGLDKARGLVTAVSSDADNVFIALSAKGMRSDIFILARASDVSNENKLLRAGASRVVCPYQIGGERMAGILQKPTVIDFLDQTLMNNELGLKMEEAVVARDSSIAGKTVLNSKLRQDFGVIIVAIKKLSGEMIFNPGPDEQFDSGDVIVVIGKREEVRRMAKAIG</sequence>
<dbReference type="Pfam" id="PF02080">
    <property type="entry name" value="TrkA_C"/>
    <property type="match status" value="1"/>
</dbReference>
<keyword evidence="1" id="KW-1133">Transmembrane helix</keyword>
<dbReference type="RefSeq" id="WP_228854958.1">
    <property type="nucleotide sequence ID" value="NZ_AP024086.1"/>
</dbReference>
<protein>
    <submittedName>
        <fullName evidence="4">Potassium transporter TrkA</fullName>
    </submittedName>
</protein>
<dbReference type="InterPro" id="IPR013099">
    <property type="entry name" value="K_chnl_dom"/>
</dbReference>
<dbReference type="GO" id="GO:0006813">
    <property type="term" value="P:potassium ion transport"/>
    <property type="evidence" value="ECO:0007669"/>
    <property type="project" value="InterPro"/>
</dbReference>
<accession>A0A8D5JIF5</accession>
<keyword evidence="1" id="KW-0472">Membrane</keyword>
<dbReference type="AlphaFoldDB" id="A0A8D5JIF5"/>
<evidence type="ECO:0000256" key="1">
    <source>
        <dbReference type="SAM" id="Phobius"/>
    </source>
</evidence>
<proteinExistence type="predicted"/>
<dbReference type="EMBL" id="AP024086">
    <property type="protein sequence ID" value="BCL62629.1"/>
    <property type="molecule type" value="Genomic_DNA"/>
</dbReference>
<evidence type="ECO:0000259" key="3">
    <source>
        <dbReference type="PROSITE" id="PS51202"/>
    </source>
</evidence>
<keyword evidence="5" id="KW-1185">Reference proteome</keyword>
<evidence type="ECO:0000313" key="5">
    <source>
        <dbReference type="Proteomes" id="UP000826725"/>
    </source>
</evidence>
<keyword evidence="1" id="KW-0812">Transmembrane</keyword>
<dbReference type="Pfam" id="PF07885">
    <property type="entry name" value="Ion_trans_2"/>
    <property type="match status" value="1"/>
</dbReference>
<dbReference type="PROSITE" id="PS51201">
    <property type="entry name" value="RCK_N"/>
    <property type="match status" value="1"/>
</dbReference>
<dbReference type="PROSITE" id="PS51202">
    <property type="entry name" value="RCK_C"/>
    <property type="match status" value="1"/>
</dbReference>
<organism evidence="4 5">
    <name type="scientific">Desulfomarina profundi</name>
    <dbReference type="NCBI Taxonomy" id="2772557"/>
    <lineage>
        <taxon>Bacteria</taxon>
        <taxon>Pseudomonadati</taxon>
        <taxon>Thermodesulfobacteriota</taxon>
        <taxon>Desulfobulbia</taxon>
        <taxon>Desulfobulbales</taxon>
        <taxon>Desulfobulbaceae</taxon>
        <taxon>Desulfomarina</taxon>
    </lineage>
</organism>